<reference evidence="1 2" key="1">
    <citation type="journal article" date="2024" name="G3 (Bethesda)">
        <title>Genome assembly of Hibiscus sabdariffa L. provides insights into metabolisms of medicinal natural products.</title>
        <authorList>
            <person name="Kim T."/>
        </authorList>
    </citation>
    <scope>NUCLEOTIDE SEQUENCE [LARGE SCALE GENOMIC DNA]</scope>
    <source>
        <strain evidence="1">TK-2024</strain>
        <tissue evidence="1">Old leaves</tissue>
    </source>
</reference>
<protein>
    <submittedName>
        <fullName evidence="1">Uncharacterized protein</fullName>
    </submittedName>
</protein>
<name>A0ABR1ZFM2_9ROSI</name>
<dbReference type="Proteomes" id="UP001472677">
    <property type="component" value="Unassembled WGS sequence"/>
</dbReference>
<comment type="caution">
    <text evidence="1">The sequence shown here is derived from an EMBL/GenBank/DDBJ whole genome shotgun (WGS) entry which is preliminary data.</text>
</comment>
<dbReference type="EMBL" id="JBBPBM010002331">
    <property type="protein sequence ID" value="KAK8479229.1"/>
    <property type="molecule type" value="Genomic_DNA"/>
</dbReference>
<evidence type="ECO:0000313" key="1">
    <source>
        <dbReference type="EMBL" id="KAK8479229.1"/>
    </source>
</evidence>
<keyword evidence="2" id="KW-1185">Reference proteome</keyword>
<accession>A0ABR1ZFM2</accession>
<organism evidence="1 2">
    <name type="scientific">Hibiscus sabdariffa</name>
    <name type="common">roselle</name>
    <dbReference type="NCBI Taxonomy" id="183260"/>
    <lineage>
        <taxon>Eukaryota</taxon>
        <taxon>Viridiplantae</taxon>
        <taxon>Streptophyta</taxon>
        <taxon>Embryophyta</taxon>
        <taxon>Tracheophyta</taxon>
        <taxon>Spermatophyta</taxon>
        <taxon>Magnoliopsida</taxon>
        <taxon>eudicotyledons</taxon>
        <taxon>Gunneridae</taxon>
        <taxon>Pentapetalae</taxon>
        <taxon>rosids</taxon>
        <taxon>malvids</taxon>
        <taxon>Malvales</taxon>
        <taxon>Malvaceae</taxon>
        <taxon>Malvoideae</taxon>
        <taxon>Hibiscus</taxon>
    </lineage>
</organism>
<proteinExistence type="predicted"/>
<evidence type="ECO:0000313" key="2">
    <source>
        <dbReference type="Proteomes" id="UP001472677"/>
    </source>
</evidence>
<sequence>MDADGVDESLEKAMSIDDGSTAQQDLQPDGKGVPVTTGKKSYASMVAGLQDRRSGKEHIGCFDADNITVLEEDNRRQRNTMDIMAQQVNKSNNAITEAVGGSQFASLAGKGTIVDDHGNNLAHVEKHRVEPEAVDIDVSNCNEDEALHPMNLAPMKHVIRNAAYMASNLDKKVKSSKPTAKGINVVSMNNGQAAVVKEKSNIKFSGNHQAIVIEELEGRQPHALGSRSTNLKGVTGLHVDNQDTRQGLHVPNENTMVQDLHMTGFGPPDEQRPNAGQ</sequence>
<gene>
    <name evidence="1" type="ORF">V6N12_005823</name>
</gene>